<dbReference type="RefSeq" id="WP_264789401.1">
    <property type="nucleotide sequence ID" value="NZ_AP026867.1"/>
</dbReference>
<evidence type="ECO:0000256" key="2">
    <source>
        <dbReference type="ARBA" id="ARBA00022692"/>
    </source>
</evidence>
<evidence type="ECO:0000256" key="5">
    <source>
        <dbReference type="SAM" id="MobiDB-lite"/>
    </source>
</evidence>
<proteinExistence type="predicted"/>
<feature type="compositionally biased region" description="Acidic residues" evidence="5">
    <location>
        <begin position="374"/>
        <end position="388"/>
    </location>
</feature>
<evidence type="ECO:0000313" key="8">
    <source>
        <dbReference type="Proteomes" id="UP001060919"/>
    </source>
</evidence>
<keyword evidence="8" id="KW-1185">Reference proteome</keyword>
<feature type="region of interest" description="Disordered" evidence="5">
    <location>
        <begin position="320"/>
        <end position="388"/>
    </location>
</feature>
<dbReference type="KEGG" id="aup:AsAng_0049530"/>
<sequence>MSYINAVDILFIIMAAFGFYFGFSFGLMKVALMVLSLAFAVLTAMAFTPMTTNIIIDTFNIDTVFLPFIAFFITLLIVLMLARILTKLIEETVDNKRFDIISQVVGGLVMGIIFTLLYSVLVIFFGQAGVVKLIFNDEITAVQTDRDIRLVAPAKRTGLPDTIYMKIDDDHNPYKFKGRKEKKEDEGAASLSFGFKHIETNTYRGYVGTTKQQWDILPEDTVRVKSGGQLYLMIEDQMRCFCDSTFLVESVNNTIKFQCMDDYLAAKSTTSFFYKYIEVIPQRGTQVMKGIAPFIKEFLDYMSIALERLNEQKVPKDKPINVYSEEEHKNVVQPVEEYETPEPDLQPRDSLEFANDSINQPTISPTKDTISNTEESDDEPEEEVEYEG</sequence>
<gene>
    <name evidence="7" type="ORF">AsAng_0049530</name>
</gene>
<organism evidence="7 8">
    <name type="scientific">Aureispira anguillae</name>
    <dbReference type="NCBI Taxonomy" id="2864201"/>
    <lineage>
        <taxon>Bacteria</taxon>
        <taxon>Pseudomonadati</taxon>
        <taxon>Bacteroidota</taxon>
        <taxon>Saprospiria</taxon>
        <taxon>Saprospirales</taxon>
        <taxon>Saprospiraceae</taxon>
        <taxon>Aureispira</taxon>
    </lineage>
</organism>
<dbReference type="EMBL" id="AP026867">
    <property type="protein sequence ID" value="BDS14175.1"/>
    <property type="molecule type" value="Genomic_DNA"/>
</dbReference>
<feature type="transmembrane region" description="Helical" evidence="6">
    <location>
        <begin position="30"/>
        <end position="52"/>
    </location>
</feature>
<dbReference type="GO" id="GO:0016020">
    <property type="term" value="C:membrane"/>
    <property type="evidence" value="ECO:0007669"/>
    <property type="project" value="UniProtKB-SubCell"/>
</dbReference>
<evidence type="ECO:0000256" key="6">
    <source>
        <dbReference type="SAM" id="Phobius"/>
    </source>
</evidence>
<evidence type="ECO:0000256" key="1">
    <source>
        <dbReference type="ARBA" id="ARBA00004141"/>
    </source>
</evidence>
<dbReference type="AlphaFoldDB" id="A0A915YJF3"/>
<dbReference type="GO" id="GO:0009403">
    <property type="term" value="P:toxin biosynthetic process"/>
    <property type="evidence" value="ECO:0007669"/>
    <property type="project" value="InterPro"/>
</dbReference>
<accession>A0A915YJF3</accession>
<keyword evidence="2 6" id="KW-0812">Transmembrane</keyword>
<name>A0A915YJF3_9BACT</name>
<protein>
    <submittedName>
        <fullName evidence="7">CvpA family protein</fullName>
    </submittedName>
</protein>
<keyword evidence="4 6" id="KW-0472">Membrane</keyword>
<dbReference type="Pfam" id="PF02674">
    <property type="entry name" value="Colicin_V"/>
    <property type="match status" value="1"/>
</dbReference>
<dbReference type="InterPro" id="IPR003825">
    <property type="entry name" value="Colicin-V_CvpA"/>
</dbReference>
<feature type="transmembrane region" description="Helical" evidence="6">
    <location>
        <begin position="105"/>
        <end position="126"/>
    </location>
</feature>
<feature type="compositionally biased region" description="Polar residues" evidence="5">
    <location>
        <begin position="356"/>
        <end position="373"/>
    </location>
</feature>
<reference evidence="7" key="1">
    <citation type="submission" date="2022-09" db="EMBL/GenBank/DDBJ databases">
        <title>Aureispira anguillicida sp. nov., isolated from Leptocephalus of Japanese eel Anguilla japonica.</title>
        <authorList>
            <person name="Yuasa K."/>
            <person name="Mekata T."/>
            <person name="Ikunari K."/>
        </authorList>
    </citation>
    <scope>NUCLEOTIDE SEQUENCE</scope>
    <source>
        <strain evidence="7">EL160426</strain>
    </source>
</reference>
<feature type="compositionally biased region" description="Basic and acidic residues" evidence="5">
    <location>
        <begin position="320"/>
        <end position="330"/>
    </location>
</feature>
<dbReference type="Proteomes" id="UP001060919">
    <property type="component" value="Chromosome"/>
</dbReference>
<feature type="transmembrane region" description="Helical" evidence="6">
    <location>
        <begin position="64"/>
        <end position="85"/>
    </location>
</feature>
<evidence type="ECO:0000256" key="3">
    <source>
        <dbReference type="ARBA" id="ARBA00022989"/>
    </source>
</evidence>
<comment type="subcellular location">
    <subcellularLocation>
        <location evidence="1">Membrane</location>
        <topology evidence="1">Multi-pass membrane protein</topology>
    </subcellularLocation>
</comment>
<feature type="transmembrane region" description="Helical" evidence="6">
    <location>
        <begin position="6"/>
        <end position="23"/>
    </location>
</feature>
<evidence type="ECO:0000313" key="7">
    <source>
        <dbReference type="EMBL" id="BDS14175.1"/>
    </source>
</evidence>
<keyword evidence="3 6" id="KW-1133">Transmembrane helix</keyword>
<evidence type="ECO:0000256" key="4">
    <source>
        <dbReference type="ARBA" id="ARBA00023136"/>
    </source>
</evidence>